<reference evidence="1" key="1">
    <citation type="submission" date="2014-05" db="EMBL/GenBank/DDBJ databases">
        <title>The genome and life-stage specific transcriptomes of Globodera pallida elucidate key aspects of plant parasitism by a cyst nematode.</title>
        <authorList>
            <person name="Cotton J.A."/>
            <person name="Lilley C.J."/>
            <person name="Jones L.M."/>
            <person name="Kikuchi T."/>
            <person name="Reid A.J."/>
            <person name="Thorpe P."/>
            <person name="Tsai I.J."/>
            <person name="Beasley H."/>
            <person name="Blok V."/>
            <person name="Cock P.J.A."/>
            <person name="Van den Akker S.E."/>
            <person name="Holroyd N."/>
            <person name="Hunt M."/>
            <person name="Mantelin S."/>
            <person name="Naghra H."/>
            <person name="Pain A."/>
            <person name="Palomares-Rius J.E."/>
            <person name="Zarowiecki M."/>
            <person name="Berriman M."/>
            <person name="Jones J.T."/>
            <person name="Urwin P.E."/>
        </authorList>
    </citation>
    <scope>NUCLEOTIDE SEQUENCE [LARGE SCALE GENOMIC DNA]</scope>
    <source>
        <strain evidence="1">Lindley</strain>
    </source>
</reference>
<dbReference type="Proteomes" id="UP000050741">
    <property type="component" value="Unassembled WGS sequence"/>
</dbReference>
<name>A0A183C570_GLOPA</name>
<evidence type="ECO:0000313" key="1">
    <source>
        <dbReference type="Proteomes" id="UP000050741"/>
    </source>
</evidence>
<sequence>MLTKSYDQKSKKLQKWPFLELINQNVKFIVLFAFFIGTTFADSSLRVKRNLCNCPDSLETFVCVAGGLLPGTDVSLVNGTYGFICKDTTKNCLRKRPTYGQQRRGACVRLFDGMHFT</sequence>
<protein>
    <submittedName>
        <fullName evidence="2">Uncharacterized protein</fullName>
    </submittedName>
</protein>
<accession>A0A183C570</accession>
<dbReference type="WBParaSite" id="GPLIN_000801500">
    <property type="protein sequence ID" value="GPLIN_000801500"/>
    <property type="gene ID" value="GPLIN_000801500"/>
</dbReference>
<evidence type="ECO:0000313" key="2">
    <source>
        <dbReference type="WBParaSite" id="GPLIN_000801500"/>
    </source>
</evidence>
<keyword evidence="1" id="KW-1185">Reference proteome</keyword>
<organism evidence="1 2">
    <name type="scientific">Globodera pallida</name>
    <name type="common">Potato cyst nematode worm</name>
    <name type="synonym">Heterodera pallida</name>
    <dbReference type="NCBI Taxonomy" id="36090"/>
    <lineage>
        <taxon>Eukaryota</taxon>
        <taxon>Metazoa</taxon>
        <taxon>Ecdysozoa</taxon>
        <taxon>Nematoda</taxon>
        <taxon>Chromadorea</taxon>
        <taxon>Rhabditida</taxon>
        <taxon>Tylenchina</taxon>
        <taxon>Tylenchomorpha</taxon>
        <taxon>Tylenchoidea</taxon>
        <taxon>Heteroderidae</taxon>
        <taxon>Heteroderinae</taxon>
        <taxon>Globodera</taxon>
    </lineage>
</organism>
<proteinExistence type="predicted"/>
<dbReference type="AlphaFoldDB" id="A0A183C570"/>
<reference evidence="2" key="2">
    <citation type="submission" date="2016-06" db="UniProtKB">
        <authorList>
            <consortium name="WormBaseParasite"/>
        </authorList>
    </citation>
    <scope>IDENTIFICATION</scope>
</reference>